<dbReference type="EnsemblBacteria" id="ABX13070">
    <property type="protein sequence ID" value="ABX13070"/>
    <property type="gene ID" value="Nmar_1174"/>
</dbReference>
<reference evidence="1 2" key="1">
    <citation type="journal article" date="2010" name="Proc. Natl. Acad. Sci. U.S.A.">
        <title>Nitrosopumilus maritimus genome reveals unique mechanisms for nitrification and autotrophy in globally distributed marine crenarchaea.</title>
        <authorList>
            <person name="Walker C.B."/>
            <person name="de la Torre J.R."/>
            <person name="Klotz M.G."/>
            <person name="Urakawa H."/>
            <person name="Pinel N."/>
            <person name="Arp D.J."/>
            <person name="Brochier-Armanet C."/>
            <person name="Chain P.S."/>
            <person name="Chan P.P."/>
            <person name="Gollabgir A."/>
            <person name="Hemp J."/>
            <person name="Hugler M."/>
            <person name="Karr E.A."/>
            <person name="Konneke M."/>
            <person name="Shin M."/>
            <person name="Lawton T.J."/>
            <person name="Lowe T."/>
            <person name="Martens-Habbena W."/>
            <person name="Sayavedra-Soto L.A."/>
            <person name="Lang D."/>
            <person name="Sievert S.M."/>
            <person name="Rosenzweig A.C."/>
            <person name="Manning G."/>
            <person name="Stahl D.A."/>
        </authorList>
    </citation>
    <scope>NUCLEOTIDE SEQUENCE [LARGE SCALE GENOMIC DNA]</scope>
    <source>
        <strain evidence="1 2">SCM1</strain>
    </source>
</reference>
<name>A9A5R5_NITMS</name>
<dbReference type="EMBL" id="CP000866">
    <property type="protein sequence ID" value="ABX13070.1"/>
    <property type="molecule type" value="Genomic_DNA"/>
</dbReference>
<dbReference type="STRING" id="436308.Nmar_1174"/>
<dbReference type="Proteomes" id="UP000000792">
    <property type="component" value="Chromosome"/>
</dbReference>
<gene>
    <name evidence="1" type="ordered locus">Nmar_1174</name>
</gene>
<proteinExistence type="predicted"/>
<organism evidence="1 2">
    <name type="scientific">Nitrosopumilus maritimus (strain SCM1)</name>
    <dbReference type="NCBI Taxonomy" id="436308"/>
    <lineage>
        <taxon>Archaea</taxon>
        <taxon>Nitrososphaerota</taxon>
        <taxon>Nitrososphaeria</taxon>
        <taxon>Nitrosopumilales</taxon>
        <taxon>Nitrosopumilaceae</taxon>
        <taxon>Nitrosopumilus</taxon>
    </lineage>
</organism>
<sequence length="161" mass="18135">MNYHKMIKFAINLLNNHKKASHMKTKTSIVLAIIASFAVLMFPSEAIAENSETTTITPINEEISLQRTVTTMIVPEGNTLPWGFVTGSASEYVERHPVIIQFFDEANDLVHVAQVDVKGDGSYEYKFRVTSIDENGDMEKAFEGEYTVMIYRVIPNSNQLV</sequence>
<accession>A9A5R5</accession>
<protein>
    <submittedName>
        <fullName evidence="1">Uncharacterized protein</fullName>
    </submittedName>
</protein>
<dbReference type="InParanoid" id="A9A5R5"/>
<dbReference type="HOGENOM" id="CLU_145813_0_0_2"/>
<keyword evidence="2" id="KW-1185">Reference proteome</keyword>
<dbReference type="AlphaFoldDB" id="A9A5R5"/>
<dbReference type="KEGG" id="nmr:Nmar_1174"/>
<evidence type="ECO:0000313" key="2">
    <source>
        <dbReference type="Proteomes" id="UP000000792"/>
    </source>
</evidence>
<dbReference type="eggNOG" id="arCOG08634">
    <property type="taxonomic scope" value="Archaea"/>
</dbReference>
<evidence type="ECO:0000313" key="1">
    <source>
        <dbReference type="EMBL" id="ABX13070.1"/>
    </source>
</evidence>